<organism evidence="2">
    <name type="scientific">Nicotiana tabacum</name>
    <name type="common">Common tobacco</name>
    <dbReference type="NCBI Taxonomy" id="4097"/>
    <lineage>
        <taxon>Eukaryota</taxon>
        <taxon>Viridiplantae</taxon>
        <taxon>Streptophyta</taxon>
        <taxon>Embryophyta</taxon>
        <taxon>Tracheophyta</taxon>
        <taxon>Spermatophyta</taxon>
        <taxon>Magnoliopsida</taxon>
        <taxon>eudicotyledons</taxon>
        <taxon>Gunneridae</taxon>
        <taxon>Pentapetalae</taxon>
        <taxon>asterids</taxon>
        <taxon>lamiids</taxon>
        <taxon>Solanales</taxon>
        <taxon>Solanaceae</taxon>
        <taxon>Nicotianoideae</taxon>
        <taxon>Nicotianeae</taxon>
        <taxon>Nicotiana</taxon>
    </lineage>
</organism>
<dbReference type="RefSeq" id="XP_016516228.1">
    <property type="nucleotide sequence ID" value="XM_016660742.1"/>
</dbReference>
<feature type="compositionally biased region" description="Polar residues" evidence="1">
    <location>
        <begin position="112"/>
        <end position="122"/>
    </location>
</feature>
<feature type="compositionally biased region" description="Polar residues" evidence="1">
    <location>
        <begin position="1"/>
        <end position="14"/>
    </location>
</feature>
<accession>A0A1S4DS27</accession>
<protein>
    <submittedName>
        <fullName evidence="2">Tripartite motif-containing protein 44-like</fullName>
    </submittedName>
</protein>
<dbReference type="PaxDb" id="4097-A0A1S4DS27"/>
<feature type="region of interest" description="Disordered" evidence="1">
    <location>
        <begin position="1"/>
        <end position="30"/>
    </location>
</feature>
<dbReference type="AlphaFoldDB" id="A0A1S4DS27"/>
<proteinExistence type="predicted"/>
<dbReference type="KEGG" id="nta:107832847"/>
<reference evidence="2" key="1">
    <citation type="submission" date="2025-08" db="UniProtKB">
        <authorList>
            <consortium name="RefSeq"/>
        </authorList>
    </citation>
    <scope>IDENTIFICATION</scope>
</reference>
<evidence type="ECO:0000313" key="2">
    <source>
        <dbReference type="RefSeq" id="XP_016516228.1"/>
    </source>
</evidence>
<evidence type="ECO:0000256" key="1">
    <source>
        <dbReference type="SAM" id="MobiDB-lite"/>
    </source>
</evidence>
<feature type="compositionally biased region" description="Pro residues" evidence="1">
    <location>
        <begin position="74"/>
        <end position="90"/>
    </location>
</feature>
<name>A0A1S4DS27_TOBAC</name>
<gene>
    <name evidence="2" type="primary">LOC107832847</name>
</gene>
<feature type="compositionally biased region" description="Basic and acidic residues" evidence="1">
    <location>
        <begin position="131"/>
        <end position="160"/>
    </location>
</feature>
<feature type="region of interest" description="Disordered" evidence="1">
    <location>
        <begin position="62"/>
        <end position="160"/>
    </location>
</feature>
<sequence>MTKPNQTPSKSKSFSKLGYKSNSERAKPMKNVKSSVVFAPPPIFPQPPFTSVSTPLPIVTLIPPSSDVSAPLPTVAPPPLSSDAFAPPPFEEMVAEQSGVHGEEEKEPWDNEGSNESSYSWTDNEEDEETNKEVEVEGEKEHYSEEKKRNNDGESEEEKR</sequence>